<evidence type="ECO:0000313" key="3">
    <source>
        <dbReference type="EMBL" id="PPK83396.1"/>
    </source>
</evidence>
<accession>A0A2S6HZ03</accession>
<gene>
    <name evidence="3" type="ORF">BXY41_101460</name>
</gene>
<dbReference type="GO" id="GO:0005737">
    <property type="term" value="C:cytoplasm"/>
    <property type="evidence" value="ECO:0007669"/>
    <property type="project" value="TreeGrafter"/>
</dbReference>
<protein>
    <submittedName>
        <fullName evidence="3">Putative phosphodiesterase</fullName>
    </submittedName>
</protein>
<proteinExistence type="inferred from homology"/>
<dbReference type="InterPro" id="IPR029052">
    <property type="entry name" value="Metallo-depent_PP-like"/>
</dbReference>
<dbReference type="InterPro" id="IPR011152">
    <property type="entry name" value="Pesterase_MJ0912"/>
</dbReference>
<sequence length="285" mass="32421">MKLAVFSDIHSNYHGFHACYEEAVKRGVNQFLFLGDYVSDCAYPEKTMGLIYHIRDRYPCTFIRGNREDYLLNHKNGVEDGWVSPSSASGSLLYTYEHLTIEDLEFFESMDLSGKMKTEGYSDFYYCHGTLENTRGVFHLGSESAKEVLNHLDADLIICGHTHRQGIFQYKGKTHVNTGSVGVPWDYGGDAQFCILHGDKGIWKPELIQLNYDKSLAVKELYESHLNEKARVWTRIVEKTLITGIDQSMLCLTTALKKWENDGGSGIWSMLPETYWEDAAAELGL</sequence>
<dbReference type="RefSeq" id="WP_170072154.1">
    <property type="nucleotide sequence ID" value="NZ_PTJA01000001.1"/>
</dbReference>
<dbReference type="InterPro" id="IPR024654">
    <property type="entry name" value="Calcineurin-like_PHP_lpxH"/>
</dbReference>
<keyword evidence="4" id="KW-1185">Reference proteome</keyword>
<dbReference type="SUPFAM" id="SSF56300">
    <property type="entry name" value="Metallo-dependent phosphatases"/>
    <property type="match status" value="1"/>
</dbReference>
<dbReference type="InterPro" id="IPR050126">
    <property type="entry name" value="Ap4A_hydrolase"/>
</dbReference>
<dbReference type="Proteomes" id="UP000237749">
    <property type="component" value="Unassembled WGS sequence"/>
</dbReference>
<dbReference type="PIRSF" id="PIRSF000883">
    <property type="entry name" value="Pesterase_MJ0912"/>
    <property type="match status" value="1"/>
</dbReference>
<evidence type="ECO:0000313" key="4">
    <source>
        <dbReference type="Proteomes" id="UP000237749"/>
    </source>
</evidence>
<evidence type="ECO:0000259" key="2">
    <source>
        <dbReference type="Pfam" id="PF12850"/>
    </source>
</evidence>
<comment type="caution">
    <text evidence="3">The sequence shown here is derived from an EMBL/GenBank/DDBJ whole genome shotgun (WGS) entry which is preliminary data.</text>
</comment>
<dbReference type="AlphaFoldDB" id="A0A2S6HZ03"/>
<dbReference type="PANTHER" id="PTHR42850">
    <property type="entry name" value="METALLOPHOSPHOESTERASE"/>
    <property type="match status" value="1"/>
</dbReference>
<comment type="similarity">
    <text evidence="1">Belongs to the metallophosphoesterase superfamily. YfcE family.</text>
</comment>
<name>A0A2S6HZ03_9FIRM</name>
<dbReference type="EMBL" id="PTJA01000001">
    <property type="protein sequence ID" value="PPK83396.1"/>
    <property type="molecule type" value="Genomic_DNA"/>
</dbReference>
<dbReference type="Gene3D" id="3.60.21.10">
    <property type="match status" value="1"/>
</dbReference>
<organism evidence="3 4">
    <name type="scientific">Lacrimispora xylanisolvens</name>
    <dbReference type="NCBI Taxonomy" id="384636"/>
    <lineage>
        <taxon>Bacteria</taxon>
        <taxon>Bacillati</taxon>
        <taxon>Bacillota</taxon>
        <taxon>Clostridia</taxon>
        <taxon>Lachnospirales</taxon>
        <taxon>Lachnospiraceae</taxon>
        <taxon>Lacrimispora</taxon>
    </lineage>
</organism>
<dbReference type="GO" id="GO:0016791">
    <property type="term" value="F:phosphatase activity"/>
    <property type="evidence" value="ECO:0007669"/>
    <property type="project" value="TreeGrafter"/>
</dbReference>
<reference evidence="3 4" key="1">
    <citation type="submission" date="2018-02" db="EMBL/GenBank/DDBJ databases">
        <title>Genomic Encyclopedia of Archaeal and Bacterial Type Strains, Phase II (KMG-II): from individual species to whole genera.</title>
        <authorList>
            <person name="Goeker M."/>
        </authorList>
    </citation>
    <scope>NUCLEOTIDE SEQUENCE [LARGE SCALE GENOMIC DNA]</scope>
    <source>
        <strain evidence="3 4">DSM 3808</strain>
    </source>
</reference>
<feature type="domain" description="Calcineurin-like phosphoesterase" evidence="2">
    <location>
        <begin position="1"/>
        <end position="197"/>
    </location>
</feature>
<dbReference type="PANTHER" id="PTHR42850:SF2">
    <property type="entry name" value="BLL5683 PROTEIN"/>
    <property type="match status" value="1"/>
</dbReference>
<evidence type="ECO:0000256" key="1">
    <source>
        <dbReference type="ARBA" id="ARBA00008950"/>
    </source>
</evidence>
<dbReference type="Pfam" id="PF12850">
    <property type="entry name" value="Metallophos_2"/>
    <property type="match status" value="1"/>
</dbReference>